<keyword evidence="2" id="KW-1185">Reference proteome</keyword>
<sequence>MFSTELRYRSIYLKNVRSLVLTSFVSHKTIAHLDLQISQRRLYFRSRYRHWFPIDKTFFLGKDFFCTEESLRNNLVPERRLLYNLNLDFPDGREYSNLRSGSPPVSLPYNYTSLFVAVRVGKYVLEDTLVTLIKPACEQTGCTFKLFKWMADFRPLETVYVPLPIQYSCAMILYRNCVDSEFVMKCSGKLIVPYVFLGTRELKVFEYLLYHARLCDFDVNSFLIKYSCRSSFVDFCIEHLGFRLVHSILKYQDTVYYTEESYEVYKKKIIPDIM</sequence>
<dbReference type="AlphaFoldDB" id="A0A4Y2W4A0"/>
<dbReference type="Proteomes" id="UP000499080">
    <property type="component" value="Unassembled WGS sequence"/>
</dbReference>
<accession>A0A4Y2W4A0</accession>
<evidence type="ECO:0000313" key="1">
    <source>
        <dbReference type="EMBL" id="GBO31368.1"/>
    </source>
</evidence>
<gene>
    <name evidence="1" type="ORF">AVEN_133770_1</name>
</gene>
<comment type="caution">
    <text evidence="1">The sequence shown here is derived from an EMBL/GenBank/DDBJ whole genome shotgun (WGS) entry which is preliminary data.</text>
</comment>
<dbReference type="EMBL" id="BGPR01054658">
    <property type="protein sequence ID" value="GBO31368.1"/>
    <property type="molecule type" value="Genomic_DNA"/>
</dbReference>
<name>A0A4Y2W4A0_ARAVE</name>
<protein>
    <recommendedName>
        <fullName evidence="3">SOCS box domain-containing protein</fullName>
    </recommendedName>
</protein>
<evidence type="ECO:0008006" key="3">
    <source>
        <dbReference type="Google" id="ProtNLM"/>
    </source>
</evidence>
<reference evidence="1 2" key="1">
    <citation type="journal article" date="2019" name="Sci. Rep.">
        <title>Orb-weaving spider Araneus ventricosus genome elucidates the spidroin gene catalogue.</title>
        <authorList>
            <person name="Kono N."/>
            <person name="Nakamura H."/>
            <person name="Ohtoshi R."/>
            <person name="Moran D.A.P."/>
            <person name="Shinohara A."/>
            <person name="Yoshida Y."/>
            <person name="Fujiwara M."/>
            <person name="Mori M."/>
            <person name="Tomita M."/>
            <person name="Arakawa K."/>
        </authorList>
    </citation>
    <scope>NUCLEOTIDE SEQUENCE [LARGE SCALE GENOMIC DNA]</scope>
</reference>
<proteinExistence type="predicted"/>
<organism evidence="1 2">
    <name type="scientific">Araneus ventricosus</name>
    <name type="common">Orbweaver spider</name>
    <name type="synonym">Epeira ventricosa</name>
    <dbReference type="NCBI Taxonomy" id="182803"/>
    <lineage>
        <taxon>Eukaryota</taxon>
        <taxon>Metazoa</taxon>
        <taxon>Ecdysozoa</taxon>
        <taxon>Arthropoda</taxon>
        <taxon>Chelicerata</taxon>
        <taxon>Arachnida</taxon>
        <taxon>Araneae</taxon>
        <taxon>Araneomorphae</taxon>
        <taxon>Entelegynae</taxon>
        <taxon>Araneoidea</taxon>
        <taxon>Araneidae</taxon>
        <taxon>Araneus</taxon>
    </lineage>
</organism>
<evidence type="ECO:0000313" key="2">
    <source>
        <dbReference type="Proteomes" id="UP000499080"/>
    </source>
</evidence>